<dbReference type="PANTHER" id="PTHR35869">
    <property type="entry name" value="OUTER-MEMBRANE LIPOPROTEIN CARRIER PROTEIN"/>
    <property type="match status" value="1"/>
</dbReference>
<keyword evidence="5 10" id="KW-0813">Transport</keyword>
<dbReference type="AlphaFoldDB" id="A0A7L6AQM5"/>
<comment type="similarity">
    <text evidence="2 10">Belongs to the LolA family.</text>
</comment>
<comment type="subcellular location">
    <subcellularLocation>
        <location evidence="1 10">Periplasm</location>
    </subcellularLocation>
</comment>
<dbReference type="CDD" id="cd16325">
    <property type="entry name" value="LolA"/>
    <property type="match status" value="1"/>
</dbReference>
<name>A0A7L6AQM5_9GAMM</name>
<dbReference type="Proteomes" id="UP000510621">
    <property type="component" value="Chromosome"/>
</dbReference>
<keyword evidence="6 10" id="KW-0732">Signal</keyword>
<organism evidence="11 12">
    <name type="scientific">Candidatus Thiothrix singaporensis</name>
    <dbReference type="NCBI Taxonomy" id="2799669"/>
    <lineage>
        <taxon>Bacteria</taxon>
        <taxon>Pseudomonadati</taxon>
        <taxon>Pseudomonadota</taxon>
        <taxon>Gammaproteobacteria</taxon>
        <taxon>Thiotrichales</taxon>
        <taxon>Thiotrichaceae</taxon>
        <taxon>Thiothrix</taxon>
    </lineage>
</organism>
<keyword evidence="7 10" id="KW-0574">Periplasm</keyword>
<keyword evidence="12" id="KW-1185">Reference proteome</keyword>
<evidence type="ECO:0000256" key="4">
    <source>
        <dbReference type="ARBA" id="ARBA00014035"/>
    </source>
</evidence>
<dbReference type="KEGG" id="this:HZT40_06500"/>
<evidence type="ECO:0000256" key="3">
    <source>
        <dbReference type="ARBA" id="ARBA00011245"/>
    </source>
</evidence>
<evidence type="ECO:0000313" key="11">
    <source>
        <dbReference type="EMBL" id="QLQ31307.1"/>
    </source>
</evidence>
<dbReference type="NCBIfam" id="TIGR00547">
    <property type="entry name" value="lolA"/>
    <property type="match status" value="1"/>
</dbReference>
<dbReference type="GO" id="GO:0042953">
    <property type="term" value="P:lipoprotein transport"/>
    <property type="evidence" value="ECO:0007669"/>
    <property type="project" value="InterPro"/>
</dbReference>
<sequence precursor="true">MKTMFAKMLAVMLAAGLMTSSAWAGGRENLSNFFTQVDTMQAAFSQQVLDDKGALRQSSSGNVFLSRLGKFRWEYAAPDKHEIVADGKNVWVYDVELDQVTVKPMDKALSSAPVAMLLQKQPVEKQFDVQDMEADNSTLEWFRLTPKKQDSDFTTMDLGVSNNGIEEMILGDKFGQQTYIKFQGMRTNVNLDSKLFSFTPPKGVDVVGKPS</sequence>
<dbReference type="PANTHER" id="PTHR35869:SF1">
    <property type="entry name" value="OUTER-MEMBRANE LIPOPROTEIN CARRIER PROTEIN"/>
    <property type="match status" value="1"/>
</dbReference>
<evidence type="ECO:0000256" key="5">
    <source>
        <dbReference type="ARBA" id="ARBA00022448"/>
    </source>
</evidence>
<feature type="signal peptide" evidence="10">
    <location>
        <begin position="1"/>
        <end position="24"/>
    </location>
</feature>
<evidence type="ECO:0000256" key="9">
    <source>
        <dbReference type="ARBA" id="ARBA00023186"/>
    </source>
</evidence>
<evidence type="ECO:0000313" key="12">
    <source>
        <dbReference type="Proteomes" id="UP000510621"/>
    </source>
</evidence>
<dbReference type="Gene3D" id="2.50.20.10">
    <property type="entry name" value="Lipoprotein localisation LolA/LolB/LppX"/>
    <property type="match status" value="1"/>
</dbReference>
<dbReference type="HAMAP" id="MF_00240">
    <property type="entry name" value="LolA"/>
    <property type="match status" value="1"/>
</dbReference>
<evidence type="ECO:0000256" key="6">
    <source>
        <dbReference type="ARBA" id="ARBA00022729"/>
    </source>
</evidence>
<protein>
    <recommendedName>
        <fullName evidence="4 10">Outer-membrane lipoprotein carrier protein</fullName>
    </recommendedName>
</protein>
<dbReference type="InterPro" id="IPR018323">
    <property type="entry name" value="OM_lipoprot_carrier_LolA_Pbac"/>
</dbReference>
<evidence type="ECO:0000256" key="8">
    <source>
        <dbReference type="ARBA" id="ARBA00022927"/>
    </source>
</evidence>
<dbReference type="GO" id="GO:0030288">
    <property type="term" value="C:outer membrane-bounded periplasmic space"/>
    <property type="evidence" value="ECO:0007669"/>
    <property type="project" value="TreeGrafter"/>
</dbReference>
<dbReference type="SUPFAM" id="SSF89392">
    <property type="entry name" value="Prokaryotic lipoproteins and lipoprotein localization factors"/>
    <property type="match status" value="1"/>
</dbReference>
<comment type="subunit">
    <text evidence="3 10">Monomer.</text>
</comment>
<dbReference type="InterPro" id="IPR004564">
    <property type="entry name" value="OM_lipoprot_carrier_LolA-like"/>
</dbReference>
<evidence type="ECO:0000256" key="7">
    <source>
        <dbReference type="ARBA" id="ARBA00022764"/>
    </source>
</evidence>
<dbReference type="InterPro" id="IPR029046">
    <property type="entry name" value="LolA/LolB/LppX"/>
</dbReference>
<gene>
    <name evidence="10 11" type="primary">lolA</name>
    <name evidence="11" type="ORF">HZT40_06500</name>
</gene>
<dbReference type="Pfam" id="PF03548">
    <property type="entry name" value="LolA"/>
    <property type="match status" value="1"/>
</dbReference>
<evidence type="ECO:0000256" key="2">
    <source>
        <dbReference type="ARBA" id="ARBA00007615"/>
    </source>
</evidence>
<feature type="chain" id="PRO_5029992416" description="Outer-membrane lipoprotein carrier protein" evidence="10">
    <location>
        <begin position="25"/>
        <end position="211"/>
    </location>
</feature>
<keyword evidence="9 10" id="KW-0143">Chaperone</keyword>
<dbReference type="GO" id="GO:0044874">
    <property type="term" value="P:lipoprotein localization to outer membrane"/>
    <property type="evidence" value="ECO:0007669"/>
    <property type="project" value="UniProtKB-UniRule"/>
</dbReference>
<accession>A0A7L6AQM5</accession>
<evidence type="ECO:0000256" key="1">
    <source>
        <dbReference type="ARBA" id="ARBA00004418"/>
    </source>
</evidence>
<keyword evidence="11" id="KW-0449">Lipoprotein</keyword>
<comment type="function">
    <text evidence="10">Participates in the translocation of lipoproteins from the inner membrane to the outer membrane. Only forms a complex with a lipoprotein if the residue after the N-terminal Cys is not an aspartate (The Asp acts as a targeting signal to indicate that the lipoprotein should stay in the inner membrane).</text>
</comment>
<evidence type="ECO:0000256" key="10">
    <source>
        <dbReference type="HAMAP-Rule" id="MF_00240"/>
    </source>
</evidence>
<dbReference type="EMBL" id="CP059265">
    <property type="protein sequence ID" value="QLQ31307.1"/>
    <property type="molecule type" value="Genomic_DNA"/>
</dbReference>
<keyword evidence="8 10" id="KW-0653">Protein transport</keyword>
<reference evidence="11" key="1">
    <citation type="submission" date="2020-06" db="EMBL/GenBank/DDBJ databases">
        <title>Analysis procedures for assessing recovery of high quality, complete, closed genomes from Nanopore long read metagenome sequencing.</title>
        <authorList>
            <person name="Bessarab I."/>
            <person name="Arumugam K."/>
            <person name="Haryono M."/>
            <person name="Liu X."/>
            <person name="Roy S."/>
            <person name="Zuniga-Montanez R.E."/>
            <person name="Qiu G."/>
            <person name="Drautz-Moses D.I."/>
            <person name="Law Y.Y."/>
            <person name="Wuertz S."/>
            <person name="Lauro F.M."/>
            <person name="Huson D.H."/>
            <person name="Williams R.B."/>
        </authorList>
    </citation>
    <scope>NUCLEOTIDE SEQUENCE [LARGE SCALE GENOMIC DNA]</scope>
    <source>
        <strain evidence="11">SSD2</strain>
    </source>
</reference>
<proteinExistence type="inferred from homology"/>